<sequence length="92" mass="9738">MPWPCPPATERDGSSLALAGASTPAEAPAATRTDHEAAFRRYETEHRRSAAPEQRAVGATALLIPASRIGITARNAATHLIWPANSPGSHWS</sequence>
<keyword evidence="3" id="KW-1185">Reference proteome</keyword>
<protein>
    <submittedName>
        <fullName evidence="2">Uncharacterized protein</fullName>
    </submittedName>
</protein>
<feature type="compositionally biased region" description="Low complexity" evidence="1">
    <location>
        <begin position="16"/>
        <end position="31"/>
    </location>
</feature>
<gene>
    <name evidence="2" type="ORF">QIS96_14415</name>
</gene>
<comment type="caution">
    <text evidence="2">The sequence shown here is derived from an EMBL/GenBank/DDBJ whole genome shotgun (WGS) entry which is preliminary data.</text>
</comment>
<reference evidence="2 3" key="1">
    <citation type="submission" date="2023-05" db="EMBL/GenBank/DDBJ databases">
        <title>Draft genome sequence of Streptomyces sp. B-S-A6 isolated from a cave soil in Thailand.</title>
        <authorList>
            <person name="Chamroensaksri N."/>
            <person name="Muangham S."/>
        </authorList>
    </citation>
    <scope>NUCLEOTIDE SEQUENCE [LARGE SCALE GENOMIC DNA]</scope>
    <source>
        <strain evidence="2 3">B-S-A6</strain>
    </source>
</reference>
<organism evidence="2 3">
    <name type="scientific">Streptomyces cavernicola</name>
    <dbReference type="NCBI Taxonomy" id="3043613"/>
    <lineage>
        <taxon>Bacteria</taxon>
        <taxon>Bacillati</taxon>
        <taxon>Actinomycetota</taxon>
        <taxon>Actinomycetes</taxon>
        <taxon>Kitasatosporales</taxon>
        <taxon>Streptomycetaceae</taxon>
        <taxon>Streptomyces</taxon>
    </lineage>
</organism>
<accession>A0ABT6S9Z8</accession>
<dbReference type="Proteomes" id="UP001223978">
    <property type="component" value="Unassembled WGS sequence"/>
</dbReference>
<dbReference type="RefSeq" id="WP_282542948.1">
    <property type="nucleotide sequence ID" value="NZ_JASCIQ010000013.1"/>
</dbReference>
<feature type="region of interest" description="Disordered" evidence="1">
    <location>
        <begin position="1"/>
        <end position="34"/>
    </location>
</feature>
<proteinExistence type="predicted"/>
<dbReference type="EMBL" id="JASCIQ010000013">
    <property type="protein sequence ID" value="MDI3405006.1"/>
    <property type="molecule type" value="Genomic_DNA"/>
</dbReference>
<evidence type="ECO:0000313" key="3">
    <source>
        <dbReference type="Proteomes" id="UP001223978"/>
    </source>
</evidence>
<name>A0ABT6S9Z8_9ACTN</name>
<evidence type="ECO:0000313" key="2">
    <source>
        <dbReference type="EMBL" id="MDI3405006.1"/>
    </source>
</evidence>
<evidence type="ECO:0000256" key="1">
    <source>
        <dbReference type="SAM" id="MobiDB-lite"/>
    </source>
</evidence>